<dbReference type="Pfam" id="PF01715">
    <property type="entry name" value="IPPT"/>
    <property type="match status" value="1"/>
</dbReference>
<keyword evidence="16" id="KW-1185">Reference proteome</keyword>
<feature type="transmembrane region" description="Helical" evidence="14">
    <location>
        <begin position="20"/>
        <end position="41"/>
    </location>
</feature>
<evidence type="ECO:0000256" key="9">
    <source>
        <dbReference type="ARBA" id="ARBA00049563"/>
    </source>
</evidence>
<evidence type="ECO:0000256" key="1">
    <source>
        <dbReference type="ARBA" id="ARBA00001946"/>
    </source>
</evidence>
<keyword evidence="6 10" id="KW-0547">Nucleotide-binding</keyword>
<comment type="function">
    <text evidence="2 10 12">Catalyzes the transfer of a dimethylallyl group onto the adenine at position 37 in tRNAs that read codons beginning with uridine, leading to the formation of N6-(dimethylallyl)adenosine (i(6)A).</text>
</comment>
<dbReference type="EC" id="2.5.1.75" evidence="10"/>
<keyword evidence="4 10" id="KW-0808">Transferase</keyword>
<comment type="catalytic activity">
    <reaction evidence="9 10 11">
        <text>adenosine(37) in tRNA + dimethylallyl diphosphate = N(6)-dimethylallyladenosine(37) in tRNA + diphosphate</text>
        <dbReference type="Rhea" id="RHEA:26482"/>
        <dbReference type="Rhea" id="RHEA-COMP:10162"/>
        <dbReference type="Rhea" id="RHEA-COMP:10375"/>
        <dbReference type="ChEBI" id="CHEBI:33019"/>
        <dbReference type="ChEBI" id="CHEBI:57623"/>
        <dbReference type="ChEBI" id="CHEBI:74411"/>
        <dbReference type="ChEBI" id="CHEBI:74415"/>
        <dbReference type="EC" id="2.5.1.75"/>
    </reaction>
</comment>
<evidence type="ECO:0000256" key="4">
    <source>
        <dbReference type="ARBA" id="ARBA00022679"/>
    </source>
</evidence>
<comment type="caution">
    <text evidence="10">Lacks conserved residue(s) required for the propagation of feature annotation.</text>
</comment>
<keyword evidence="14" id="KW-1133">Transmembrane helix</keyword>
<evidence type="ECO:0000256" key="3">
    <source>
        <dbReference type="ARBA" id="ARBA00005842"/>
    </source>
</evidence>
<comment type="caution">
    <text evidence="15">The sequence shown here is derived from an EMBL/GenBank/DDBJ whole genome shotgun (WGS) entry which is preliminary data.</text>
</comment>
<comment type="subunit">
    <text evidence="10">Monomer.</text>
</comment>
<keyword evidence="7 10" id="KW-0067">ATP-binding</keyword>
<evidence type="ECO:0000313" key="15">
    <source>
        <dbReference type="EMBL" id="MBO0934254.1"/>
    </source>
</evidence>
<dbReference type="InterPro" id="IPR039657">
    <property type="entry name" value="Dimethylallyltransferase"/>
</dbReference>
<evidence type="ECO:0000256" key="11">
    <source>
        <dbReference type="RuleBase" id="RU003783"/>
    </source>
</evidence>
<sequence length="332" mass="37688">MYTIHNHDVCFELCPPPGSLIYYTCIFVCLLPLTKTVLVIAGPTAVGKTALSVALAQQLRTEIVSADSRQLYQELTIGTAKPSFADMGGIRHHFIDSHTIHAPISAGQYEREALTVIDDLFQERELIILSGGTGLYVNAVLHGLDDMPEGDAALRERLQRQFDEEGISALQAQLLALDPAFAQLMDLNNTQRVMRALEVCLTTGRPYSSFRQRRQVNRPFRTVLIGLDRPRNELYARIDQRVEAMLTAGLLTEAEPLLPYRHLAALQTVGYKEVFGYFDGTYSYAAMVDLLKRNTRRYAKRQLTWFRHQNEFQWFHPDDLEGILKEVVSDER</sequence>
<evidence type="ECO:0000256" key="7">
    <source>
        <dbReference type="ARBA" id="ARBA00022840"/>
    </source>
</evidence>
<feature type="region of interest" description="Interaction with substrate tRNA" evidence="10">
    <location>
        <begin position="191"/>
        <end position="195"/>
    </location>
</feature>
<dbReference type="Gene3D" id="1.10.20.140">
    <property type="match status" value="1"/>
</dbReference>
<dbReference type="NCBIfam" id="TIGR00174">
    <property type="entry name" value="miaA"/>
    <property type="match status" value="1"/>
</dbReference>
<dbReference type="InterPro" id="IPR027417">
    <property type="entry name" value="P-loop_NTPase"/>
</dbReference>
<dbReference type="GO" id="GO:0052381">
    <property type="term" value="F:tRNA dimethylallyltransferase activity"/>
    <property type="evidence" value="ECO:0007669"/>
    <property type="project" value="UniProtKB-UniRule"/>
</dbReference>
<evidence type="ECO:0000313" key="16">
    <source>
        <dbReference type="Proteomes" id="UP000664795"/>
    </source>
</evidence>
<feature type="region of interest" description="Interaction with substrate tRNA" evidence="10">
    <location>
        <begin position="67"/>
        <end position="70"/>
    </location>
</feature>
<keyword evidence="8 10" id="KW-0460">Magnesium</keyword>
<dbReference type="Gene3D" id="3.40.50.300">
    <property type="entry name" value="P-loop containing nucleotide triphosphate hydrolases"/>
    <property type="match status" value="1"/>
</dbReference>
<dbReference type="AlphaFoldDB" id="A0A939K0J4"/>
<keyword evidence="5 10" id="KW-0819">tRNA processing</keyword>
<gene>
    <name evidence="10 15" type="primary">miaA</name>
    <name evidence="15" type="ORF">J2I48_24820</name>
</gene>
<feature type="site" description="Interaction with substrate tRNA" evidence="10">
    <location>
        <position position="155"/>
    </location>
</feature>
<comment type="cofactor">
    <cofactor evidence="1 10">
        <name>Mg(2+)</name>
        <dbReference type="ChEBI" id="CHEBI:18420"/>
    </cofactor>
</comment>
<dbReference type="InterPro" id="IPR018022">
    <property type="entry name" value="IPT"/>
</dbReference>
<dbReference type="GO" id="GO:0006400">
    <property type="term" value="P:tRNA modification"/>
    <property type="evidence" value="ECO:0007669"/>
    <property type="project" value="TreeGrafter"/>
</dbReference>
<dbReference type="PANTHER" id="PTHR11088">
    <property type="entry name" value="TRNA DIMETHYLALLYLTRANSFERASE"/>
    <property type="match status" value="1"/>
</dbReference>
<organism evidence="15 16">
    <name type="scientific">Fibrella aquatilis</name>
    <dbReference type="NCBI Taxonomy" id="2817059"/>
    <lineage>
        <taxon>Bacteria</taxon>
        <taxon>Pseudomonadati</taxon>
        <taxon>Bacteroidota</taxon>
        <taxon>Cytophagia</taxon>
        <taxon>Cytophagales</taxon>
        <taxon>Spirosomataceae</taxon>
        <taxon>Fibrella</taxon>
    </lineage>
</organism>
<evidence type="ECO:0000256" key="5">
    <source>
        <dbReference type="ARBA" id="ARBA00022694"/>
    </source>
</evidence>
<evidence type="ECO:0000256" key="13">
    <source>
        <dbReference type="RuleBase" id="RU003785"/>
    </source>
</evidence>
<name>A0A939K0J4_9BACT</name>
<accession>A0A939K0J4</accession>
<dbReference type="GO" id="GO:0005524">
    <property type="term" value="F:ATP binding"/>
    <property type="evidence" value="ECO:0007669"/>
    <property type="project" value="UniProtKB-UniRule"/>
</dbReference>
<dbReference type="SUPFAM" id="SSF52540">
    <property type="entry name" value="P-loop containing nucleoside triphosphate hydrolases"/>
    <property type="match status" value="2"/>
</dbReference>
<reference evidence="15 16" key="1">
    <citation type="submission" date="2021-03" db="EMBL/GenBank/DDBJ databases">
        <title>Fibrella sp. HMF5036 genome sequencing and assembly.</title>
        <authorList>
            <person name="Kang H."/>
            <person name="Kim H."/>
            <person name="Bae S."/>
            <person name="Joh K."/>
        </authorList>
    </citation>
    <scope>NUCLEOTIDE SEQUENCE [LARGE SCALE GENOMIC DNA]</scope>
    <source>
        <strain evidence="15 16">HMF5036</strain>
    </source>
</reference>
<evidence type="ECO:0000256" key="6">
    <source>
        <dbReference type="ARBA" id="ARBA00022741"/>
    </source>
</evidence>
<evidence type="ECO:0000256" key="14">
    <source>
        <dbReference type="SAM" id="Phobius"/>
    </source>
</evidence>
<evidence type="ECO:0000256" key="12">
    <source>
        <dbReference type="RuleBase" id="RU003784"/>
    </source>
</evidence>
<protein>
    <recommendedName>
        <fullName evidence="10">tRNA dimethylallyltransferase</fullName>
        <ecNumber evidence="10">2.5.1.75</ecNumber>
    </recommendedName>
    <alternativeName>
        <fullName evidence="10">Dimethylallyl diphosphate:tRNA dimethylallyltransferase</fullName>
        <shortName evidence="10">DMAPP:tRNA dimethylallyltransferase</shortName>
        <shortName evidence="10">DMATase</shortName>
    </alternativeName>
    <alternativeName>
        <fullName evidence="10">Isopentenyl-diphosphate:tRNA isopentenyltransferase</fullName>
        <shortName evidence="10">IPP transferase</shortName>
        <shortName evidence="10">IPPT</shortName>
        <shortName evidence="10">IPTase</shortName>
    </alternativeName>
</protein>
<evidence type="ECO:0000256" key="2">
    <source>
        <dbReference type="ARBA" id="ARBA00003213"/>
    </source>
</evidence>
<comment type="similarity">
    <text evidence="3 10 13">Belongs to the IPP transferase family.</text>
</comment>
<evidence type="ECO:0000256" key="8">
    <source>
        <dbReference type="ARBA" id="ARBA00022842"/>
    </source>
</evidence>
<proteinExistence type="inferred from homology"/>
<evidence type="ECO:0000256" key="10">
    <source>
        <dbReference type="HAMAP-Rule" id="MF_00185"/>
    </source>
</evidence>
<dbReference type="HAMAP" id="MF_00185">
    <property type="entry name" value="IPP_trans"/>
    <property type="match status" value="1"/>
</dbReference>
<feature type="binding site" evidence="10">
    <location>
        <begin position="44"/>
        <end position="49"/>
    </location>
    <ligand>
        <name>substrate</name>
    </ligand>
</feature>
<feature type="binding site" evidence="10">
    <location>
        <begin position="42"/>
        <end position="49"/>
    </location>
    <ligand>
        <name>ATP</name>
        <dbReference type="ChEBI" id="CHEBI:30616"/>
    </ligand>
</feature>
<dbReference type="Proteomes" id="UP000664795">
    <property type="component" value="Unassembled WGS sequence"/>
</dbReference>
<keyword evidence="14" id="KW-0812">Transmembrane</keyword>
<dbReference type="EMBL" id="JAFMYU010000029">
    <property type="protein sequence ID" value="MBO0934254.1"/>
    <property type="molecule type" value="Genomic_DNA"/>
</dbReference>
<keyword evidence="14" id="KW-0472">Membrane</keyword>
<dbReference type="PANTHER" id="PTHR11088:SF60">
    <property type="entry name" value="TRNA DIMETHYLALLYLTRANSFERASE"/>
    <property type="match status" value="1"/>
</dbReference>
<feature type="site" description="Interaction with substrate tRNA" evidence="10">
    <location>
        <position position="133"/>
    </location>
</feature>